<dbReference type="Proteomes" id="UP000663828">
    <property type="component" value="Unassembled WGS sequence"/>
</dbReference>
<comment type="caution">
    <text evidence="2">The sequence shown here is derived from an EMBL/GenBank/DDBJ whole genome shotgun (WGS) entry which is preliminary data.</text>
</comment>
<protein>
    <recommendedName>
        <fullName evidence="6">Sine oculis-binding protein-like protein</fullName>
    </recommendedName>
</protein>
<sequence length="333" mass="37177">MKTSVHIKDEPVELQVNELLRLYGYNLTDAPKIKPSRTKSTVTQDQQEASTCAWCQKLGGQSFTLRTDNGDSKTLCSEVCFNQYRRASFKKNRVAENETDHISSSIISANKSKSPEKKNGLSKSDQQLLDANRRKLLLPLRRLTPIMSKTKLNRFTRKSTPSPFSKRHRSSSSPHSNEKILRTEQPSTTPSNLPVNLAWQPSLYLPSNMPWASPIDINRFQYHSLFAPPPLPPVSAPLPPPPPPPPPLPPPILPVPSHPVTSSNLFSTLAKGALSNYTCILPSFIPLPIPIPIPLCFPVRVPCTKCSVEVNHQQSQTTTENDAEQKRLRRTSI</sequence>
<gene>
    <name evidence="2" type="ORF">EDS130_LOCUS8980</name>
    <name evidence="3" type="ORF">XAT740_LOCUS42282</name>
</gene>
<feature type="region of interest" description="Disordered" evidence="1">
    <location>
        <begin position="105"/>
        <end position="127"/>
    </location>
</feature>
<feature type="compositionally biased region" description="Polar residues" evidence="1">
    <location>
        <begin position="184"/>
        <end position="193"/>
    </location>
</feature>
<feature type="region of interest" description="Disordered" evidence="1">
    <location>
        <begin position="310"/>
        <end position="333"/>
    </location>
</feature>
<dbReference type="GO" id="GO:0048513">
    <property type="term" value="P:animal organ development"/>
    <property type="evidence" value="ECO:0007669"/>
    <property type="project" value="TreeGrafter"/>
</dbReference>
<dbReference type="GO" id="GO:0005634">
    <property type="term" value="C:nucleus"/>
    <property type="evidence" value="ECO:0007669"/>
    <property type="project" value="TreeGrafter"/>
</dbReference>
<reference evidence="2" key="1">
    <citation type="submission" date="2021-02" db="EMBL/GenBank/DDBJ databases">
        <authorList>
            <person name="Nowell W R."/>
        </authorList>
    </citation>
    <scope>NUCLEOTIDE SEQUENCE</scope>
</reference>
<name>A0A813YIN4_ADIRI</name>
<organism evidence="2 5">
    <name type="scientific">Adineta ricciae</name>
    <name type="common">Rotifer</name>
    <dbReference type="NCBI Taxonomy" id="249248"/>
    <lineage>
        <taxon>Eukaryota</taxon>
        <taxon>Metazoa</taxon>
        <taxon>Spiralia</taxon>
        <taxon>Gnathifera</taxon>
        <taxon>Rotifera</taxon>
        <taxon>Eurotatoria</taxon>
        <taxon>Bdelloidea</taxon>
        <taxon>Adinetida</taxon>
        <taxon>Adinetidae</taxon>
        <taxon>Adineta</taxon>
    </lineage>
</organism>
<dbReference type="Proteomes" id="UP000663852">
    <property type="component" value="Unassembled WGS sequence"/>
</dbReference>
<dbReference type="EMBL" id="CAJNOJ010000029">
    <property type="protein sequence ID" value="CAF0884888.1"/>
    <property type="molecule type" value="Genomic_DNA"/>
</dbReference>
<feature type="compositionally biased region" description="Polar residues" evidence="1">
    <location>
        <begin position="310"/>
        <end position="320"/>
    </location>
</feature>
<feature type="region of interest" description="Disordered" evidence="1">
    <location>
        <begin position="148"/>
        <end position="193"/>
    </location>
</feature>
<keyword evidence="4" id="KW-1185">Reference proteome</keyword>
<dbReference type="InterPro" id="IPR026092">
    <property type="entry name" value="RAI2/SOBP"/>
</dbReference>
<evidence type="ECO:0000313" key="3">
    <source>
        <dbReference type="EMBL" id="CAF1542423.1"/>
    </source>
</evidence>
<dbReference type="PANTHER" id="PTHR23186:SF4">
    <property type="entry name" value="GH22790P"/>
    <property type="match status" value="1"/>
</dbReference>
<dbReference type="OrthoDB" id="6250723at2759"/>
<evidence type="ECO:0000256" key="1">
    <source>
        <dbReference type="SAM" id="MobiDB-lite"/>
    </source>
</evidence>
<proteinExistence type="predicted"/>
<evidence type="ECO:0000313" key="4">
    <source>
        <dbReference type="Proteomes" id="UP000663828"/>
    </source>
</evidence>
<dbReference type="PANTHER" id="PTHR23186">
    <property type="entry name" value="RETINOIC ACID-INDUCED PROTEIN 2"/>
    <property type="match status" value="1"/>
</dbReference>
<evidence type="ECO:0008006" key="6">
    <source>
        <dbReference type="Google" id="ProtNLM"/>
    </source>
</evidence>
<evidence type="ECO:0000313" key="5">
    <source>
        <dbReference type="Proteomes" id="UP000663852"/>
    </source>
</evidence>
<evidence type="ECO:0000313" key="2">
    <source>
        <dbReference type="EMBL" id="CAF0884888.1"/>
    </source>
</evidence>
<dbReference type="AlphaFoldDB" id="A0A813YIN4"/>
<dbReference type="EMBL" id="CAJNOR010005052">
    <property type="protein sequence ID" value="CAF1542423.1"/>
    <property type="molecule type" value="Genomic_DNA"/>
</dbReference>
<accession>A0A813YIN4</accession>